<proteinExistence type="predicted"/>
<comment type="caution">
    <text evidence="1">The sequence shown here is derived from an EMBL/GenBank/DDBJ whole genome shotgun (WGS) entry which is preliminary data.</text>
</comment>
<accession>A0ABT1DDY1</accession>
<gene>
    <name evidence="1" type="ORF">M1L60_00235</name>
</gene>
<dbReference type="InterPro" id="IPR026337">
    <property type="entry name" value="AKG_HExxH"/>
</dbReference>
<protein>
    <submittedName>
        <fullName evidence="1">HEXXH motif domain-containing protein</fullName>
    </submittedName>
</protein>
<sequence>MNGYHHLTSAQLAALAAGATDMAALAELGESRVSRHLLLLLPLIRGWVGDEGERDTAVSVLEAVQEADPQVFTWLIGDPMVGAWLSRTSRERTRTGDFLELGNFAAAAALRAGRDCRVTGWAREGRLVIPTMGTAVLGDDASAPVRIDVSGGAVTLIGSSGVGTTLVEGRNWWPLRQLRARWDGLERAVRIEDASPFRGGYHAAPSDRLDDDEAAVWQSRFAKAWSLIGRHLPDRATEIALGLRAVVPLIDSGDGSSRSATARESVGALGASRPTSAEDFAVTIVHEFAHSKLSGVIDIVPLYRPGGTELHRAPWKKDKRPTSGLLQGVFAFQQVADAWRCLAAEPALAEVARAQFTDLRDQVRVGYRSLAASRELTPAGAEFVAVLGAAVDRLFDEPAPRAR</sequence>
<evidence type="ECO:0000313" key="1">
    <source>
        <dbReference type="EMBL" id="MCO8269011.1"/>
    </source>
</evidence>
<dbReference type="RefSeq" id="WP_253235155.1">
    <property type="nucleotide sequence ID" value="NZ_JAMYJR010000001.1"/>
</dbReference>
<dbReference type="Proteomes" id="UP001523369">
    <property type="component" value="Unassembled WGS sequence"/>
</dbReference>
<dbReference type="NCBIfam" id="TIGR04267">
    <property type="entry name" value="mod_HExxH"/>
    <property type="match status" value="1"/>
</dbReference>
<name>A0ABT1DDY1_9ACTN</name>
<dbReference type="EMBL" id="JAMYJR010000001">
    <property type="protein sequence ID" value="MCO8269011.1"/>
    <property type="molecule type" value="Genomic_DNA"/>
</dbReference>
<reference evidence="1 2" key="1">
    <citation type="submission" date="2022-06" db="EMBL/GenBank/DDBJ databases">
        <title>New Species of the Genus Actinoplanes, ActinopZanes ferrugineus.</title>
        <authorList>
            <person name="Ding P."/>
        </authorList>
    </citation>
    <scope>NUCLEOTIDE SEQUENCE [LARGE SCALE GENOMIC DNA]</scope>
    <source>
        <strain evidence="1 2">TRM88003</strain>
    </source>
</reference>
<organism evidence="1 2">
    <name type="scientific">Paractinoplanes aksuensis</name>
    <dbReference type="NCBI Taxonomy" id="2939490"/>
    <lineage>
        <taxon>Bacteria</taxon>
        <taxon>Bacillati</taxon>
        <taxon>Actinomycetota</taxon>
        <taxon>Actinomycetes</taxon>
        <taxon>Micromonosporales</taxon>
        <taxon>Micromonosporaceae</taxon>
        <taxon>Paractinoplanes</taxon>
    </lineage>
</organism>
<keyword evidence="2" id="KW-1185">Reference proteome</keyword>
<evidence type="ECO:0000313" key="2">
    <source>
        <dbReference type="Proteomes" id="UP001523369"/>
    </source>
</evidence>